<keyword evidence="3 6" id="KW-0812">Transmembrane</keyword>
<dbReference type="InterPro" id="IPR036873">
    <property type="entry name" value="Rhodanese-like_dom_sf"/>
</dbReference>
<evidence type="ECO:0000313" key="9">
    <source>
        <dbReference type="Proteomes" id="UP001634747"/>
    </source>
</evidence>
<organism evidence="8 9">
    <name type="scientific">Terriglobus aquaticus</name>
    <dbReference type="NCBI Taxonomy" id="940139"/>
    <lineage>
        <taxon>Bacteria</taxon>
        <taxon>Pseudomonadati</taxon>
        <taxon>Acidobacteriota</taxon>
        <taxon>Terriglobia</taxon>
        <taxon>Terriglobales</taxon>
        <taxon>Acidobacteriaceae</taxon>
        <taxon>Terriglobus</taxon>
    </lineage>
</organism>
<dbReference type="Pfam" id="PF00581">
    <property type="entry name" value="Rhodanese"/>
    <property type="match status" value="1"/>
</dbReference>
<feature type="transmembrane region" description="Helical" evidence="6">
    <location>
        <begin position="139"/>
        <end position="157"/>
    </location>
</feature>
<comment type="caution">
    <text evidence="8">The sequence shown here is derived from an EMBL/GenBank/DDBJ whole genome shotgun (WGS) entry which is preliminary data.</text>
</comment>
<evidence type="ECO:0000313" key="8">
    <source>
        <dbReference type="EMBL" id="MFN2977399.1"/>
    </source>
</evidence>
<evidence type="ECO:0000259" key="7">
    <source>
        <dbReference type="PROSITE" id="PS50206"/>
    </source>
</evidence>
<dbReference type="InterPro" id="IPR001763">
    <property type="entry name" value="Rhodanese-like_dom"/>
</dbReference>
<comment type="subcellular location">
    <subcellularLocation>
        <location evidence="1">Cell membrane</location>
        <topology evidence="1">Multi-pass membrane protein</topology>
    </subcellularLocation>
</comment>
<sequence length="327" mass="36342">MGWAEWIAAQGYIAVAGILLLSNLGLPMPSVLTLILAGAAAHHGSLNWFVLLLVAAAAQEAGASTLFVLGRKTGWWLLGKLCRVSMDPETCIFRSADFFYKRGARTLLFARFIPGLASMAPPLAGSLNMRPARYLRYDILGVLLHVSLWTGIGYFLSPFIRAITDTLAVFGHVMLGLVVTVALGYFGTWIFTRVRDRKYRDVERVSADEVIARLENPDPTRPIVIADVRSHGYYDPGMQRIKNSIRVEPNRLLTELDALRETLATECDIYVYCSCLRDATSVRIAHTLAEHGHKARVVEGGLRSWLKLGAPTEPVPEDEMHHLPRFE</sequence>
<dbReference type="PANTHER" id="PTHR42709:SF6">
    <property type="entry name" value="UNDECAPRENYL PHOSPHATE TRANSPORTER A"/>
    <property type="match status" value="1"/>
</dbReference>
<dbReference type="EMBL" id="JBJYXY010000001">
    <property type="protein sequence ID" value="MFN2977399.1"/>
    <property type="molecule type" value="Genomic_DNA"/>
</dbReference>
<dbReference type="Gene3D" id="3.40.250.10">
    <property type="entry name" value="Rhodanese-like domain"/>
    <property type="match status" value="1"/>
</dbReference>
<keyword evidence="9" id="KW-1185">Reference proteome</keyword>
<keyword evidence="2" id="KW-1003">Cell membrane</keyword>
<protein>
    <submittedName>
        <fullName evidence="8">VTT domain-containing protein</fullName>
    </submittedName>
</protein>
<dbReference type="RefSeq" id="WP_263414438.1">
    <property type="nucleotide sequence ID" value="NZ_BAABBH010000001.1"/>
</dbReference>
<feature type="transmembrane region" description="Helical" evidence="6">
    <location>
        <begin position="12"/>
        <end position="36"/>
    </location>
</feature>
<dbReference type="Pfam" id="PF09335">
    <property type="entry name" value="VTT_dom"/>
    <property type="match status" value="1"/>
</dbReference>
<dbReference type="PROSITE" id="PS50206">
    <property type="entry name" value="RHODANESE_3"/>
    <property type="match status" value="1"/>
</dbReference>
<proteinExistence type="predicted"/>
<feature type="transmembrane region" description="Helical" evidence="6">
    <location>
        <begin position="108"/>
        <end position="127"/>
    </location>
</feature>
<reference evidence="8 9" key="1">
    <citation type="submission" date="2024-12" db="EMBL/GenBank/DDBJ databases">
        <authorList>
            <person name="Lee Y."/>
        </authorList>
    </citation>
    <scope>NUCLEOTIDE SEQUENCE [LARGE SCALE GENOMIC DNA]</scope>
    <source>
        <strain evidence="8 9">03SUJ4</strain>
    </source>
</reference>
<evidence type="ECO:0000256" key="3">
    <source>
        <dbReference type="ARBA" id="ARBA00022692"/>
    </source>
</evidence>
<dbReference type="SUPFAM" id="SSF52821">
    <property type="entry name" value="Rhodanese/Cell cycle control phosphatase"/>
    <property type="match status" value="1"/>
</dbReference>
<dbReference type="InterPro" id="IPR051311">
    <property type="entry name" value="DedA_domain"/>
</dbReference>
<dbReference type="PANTHER" id="PTHR42709">
    <property type="entry name" value="ALKALINE PHOSPHATASE LIKE PROTEIN"/>
    <property type="match status" value="1"/>
</dbReference>
<evidence type="ECO:0000256" key="1">
    <source>
        <dbReference type="ARBA" id="ARBA00004651"/>
    </source>
</evidence>
<keyword evidence="5 6" id="KW-0472">Membrane</keyword>
<feature type="transmembrane region" description="Helical" evidence="6">
    <location>
        <begin position="48"/>
        <end position="69"/>
    </location>
</feature>
<dbReference type="SMART" id="SM00450">
    <property type="entry name" value="RHOD"/>
    <property type="match status" value="1"/>
</dbReference>
<evidence type="ECO:0000256" key="5">
    <source>
        <dbReference type="ARBA" id="ARBA00023136"/>
    </source>
</evidence>
<keyword evidence="4 6" id="KW-1133">Transmembrane helix</keyword>
<gene>
    <name evidence="8" type="ORF">ACK2TP_16630</name>
</gene>
<accession>A0ABW9KNQ4</accession>
<name>A0ABW9KNQ4_9BACT</name>
<evidence type="ECO:0000256" key="4">
    <source>
        <dbReference type="ARBA" id="ARBA00022989"/>
    </source>
</evidence>
<evidence type="ECO:0000256" key="2">
    <source>
        <dbReference type="ARBA" id="ARBA00022475"/>
    </source>
</evidence>
<evidence type="ECO:0000256" key="6">
    <source>
        <dbReference type="SAM" id="Phobius"/>
    </source>
</evidence>
<feature type="domain" description="Rhodanese" evidence="7">
    <location>
        <begin position="219"/>
        <end position="314"/>
    </location>
</feature>
<dbReference type="InterPro" id="IPR032816">
    <property type="entry name" value="VTT_dom"/>
</dbReference>
<feature type="transmembrane region" description="Helical" evidence="6">
    <location>
        <begin position="169"/>
        <end position="191"/>
    </location>
</feature>
<dbReference type="Proteomes" id="UP001634747">
    <property type="component" value="Unassembled WGS sequence"/>
</dbReference>